<sequence>MIFWARSLGIAAAVNSKYIVQAFGLIRRLLIASSPGELSAPKAETESRTIAKADGIARSCRPR</sequence>
<evidence type="ECO:0000313" key="2">
    <source>
        <dbReference type="Proteomes" id="UP001152604"/>
    </source>
</evidence>
<name>A0ABN8JFH6_9HYPH</name>
<protein>
    <recommendedName>
        <fullName evidence="3">Transposase DDE domain-containing protein</fullName>
    </recommendedName>
</protein>
<evidence type="ECO:0008006" key="3">
    <source>
        <dbReference type="Google" id="ProtNLM"/>
    </source>
</evidence>
<dbReference type="Proteomes" id="UP001152604">
    <property type="component" value="Unassembled WGS sequence"/>
</dbReference>
<reference evidence="1" key="1">
    <citation type="submission" date="2022-03" db="EMBL/GenBank/DDBJ databases">
        <authorList>
            <person name="Brunel B."/>
        </authorList>
    </citation>
    <scope>NUCLEOTIDE SEQUENCE</scope>
    <source>
        <strain evidence="1">STM4922sample</strain>
    </source>
</reference>
<dbReference type="EMBL" id="CAKXZS010000008">
    <property type="protein sequence ID" value="CAH2396409.1"/>
    <property type="molecule type" value="Genomic_DNA"/>
</dbReference>
<gene>
    <name evidence="1" type="ORF">MES4922_160222</name>
</gene>
<comment type="caution">
    <text evidence="1">The sequence shown here is derived from an EMBL/GenBank/DDBJ whole genome shotgun (WGS) entry which is preliminary data.</text>
</comment>
<evidence type="ECO:0000313" key="1">
    <source>
        <dbReference type="EMBL" id="CAH2396409.1"/>
    </source>
</evidence>
<proteinExistence type="predicted"/>
<accession>A0ABN8JFH6</accession>
<organism evidence="1 2">
    <name type="scientific">Mesorhizobium ventifaucium</name>
    <dbReference type="NCBI Taxonomy" id="666020"/>
    <lineage>
        <taxon>Bacteria</taxon>
        <taxon>Pseudomonadati</taxon>
        <taxon>Pseudomonadota</taxon>
        <taxon>Alphaproteobacteria</taxon>
        <taxon>Hyphomicrobiales</taxon>
        <taxon>Phyllobacteriaceae</taxon>
        <taxon>Mesorhizobium</taxon>
    </lineage>
</organism>
<keyword evidence="2" id="KW-1185">Reference proteome</keyword>